<reference evidence="7 8" key="1">
    <citation type="journal article" date="2019" name="Int. J. Syst. Evol. Microbiol.">
        <title>The Global Catalogue of Microorganisms (GCM) 10K type strain sequencing project: providing services to taxonomists for standard genome sequencing and annotation.</title>
        <authorList>
            <consortium name="The Broad Institute Genomics Platform"/>
            <consortium name="The Broad Institute Genome Sequencing Center for Infectious Disease"/>
            <person name="Wu L."/>
            <person name="Ma J."/>
        </authorList>
    </citation>
    <scope>NUCLEOTIDE SEQUENCE [LARGE SCALE GENOMIC DNA]</scope>
    <source>
        <strain evidence="7 8">JCM 14902</strain>
    </source>
</reference>
<keyword evidence="2" id="KW-0808">Transferase</keyword>
<feature type="domain" description="Carbohydrate kinase PfkB" evidence="6">
    <location>
        <begin position="2"/>
        <end position="288"/>
    </location>
</feature>
<proteinExistence type="inferred from homology"/>
<dbReference type="Proteomes" id="UP001500326">
    <property type="component" value="Unassembled WGS sequence"/>
</dbReference>
<evidence type="ECO:0000256" key="1">
    <source>
        <dbReference type="ARBA" id="ARBA00010688"/>
    </source>
</evidence>
<dbReference type="InterPro" id="IPR011611">
    <property type="entry name" value="PfkB_dom"/>
</dbReference>
<evidence type="ECO:0000313" key="8">
    <source>
        <dbReference type="Proteomes" id="UP001500326"/>
    </source>
</evidence>
<protein>
    <submittedName>
        <fullName evidence="7">Sugar kinase</fullName>
    </submittedName>
</protein>
<dbReference type="PANTHER" id="PTHR43085">
    <property type="entry name" value="HEXOKINASE FAMILY MEMBER"/>
    <property type="match status" value="1"/>
</dbReference>
<dbReference type="Pfam" id="PF00294">
    <property type="entry name" value="PfkB"/>
    <property type="match status" value="1"/>
</dbReference>
<evidence type="ECO:0000259" key="6">
    <source>
        <dbReference type="Pfam" id="PF00294"/>
    </source>
</evidence>
<dbReference type="RefSeq" id="WP_344059411.1">
    <property type="nucleotide sequence ID" value="NZ_BAAAOH010000001.1"/>
</dbReference>
<keyword evidence="4 7" id="KW-0418">Kinase</keyword>
<dbReference type="PROSITE" id="PS00584">
    <property type="entry name" value="PFKB_KINASES_2"/>
    <property type="match status" value="1"/>
</dbReference>
<gene>
    <name evidence="7" type="ORF">GCM10009777_11640</name>
</gene>
<dbReference type="Gene3D" id="3.40.1190.20">
    <property type="match status" value="1"/>
</dbReference>
<keyword evidence="5" id="KW-0067">ATP-binding</keyword>
<name>A0ABN2S3T8_9MICO</name>
<organism evidence="7 8">
    <name type="scientific">Microbacterium pumilum</name>
    <dbReference type="NCBI Taxonomy" id="344165"/>
    <lineage>
        <taxon>Bacteria</taxon>
        <taxon>Bacillati</taxon>
        <taxon>Actinomycetota</taxon>
        <taxon>Actinomycetes</taxon>
        <taxon>Micrococcales</taxon>
        <taxon>Microbacteriaceae</taxon>
        <taxon>Microbacterium</taxon>
    </lineage>
</organism>
<dbReference type="GO" id="GO:0016301">
    <property type="term" value="F:kinase activity"/>
    <property type="evidence" value="ECO:0007669"/>
    <property type="project" value="UniProtKB-KW"/>
</dbReference>
<evidence type="ECO:0000256" key="4">
    <source>
        <dbReference type="ARBA" id="ARBA00022777"/>
    </source>
</evidence>
<evidence type="ECO:0000256" key="3">
    <source>
        <dbReference type="ARBA" id="ARBA00022741"/>
    </source>
</evidence>
<keyword evidence="3" id="KW-0547">Nucleotide-binding</keyword>
<dbReference type="InterPro" id="IPR029056">
    <property type="entry name" value="Ribokinase-like"/>
</dbReference>
<sequence>MTIGETMALFRTREIGSLRHASDLVLGIGGAESNVAIALQRLGVSTSWLGRVGADALGERVVRELRAEGLQVHDIIDPQASTGLMVKERPTSASTSVYYYRSGSAGSHLNADDIPSGWIEDSALLHVSGITALISESAREGISAAVDRARAAGVLVSFDINYRSALAPAEHAGHILRSFAERADIVFGGPEELTLLNPDRDPAQIAGDLLRGGCREIVLKRGADGAAVFSPDSVVESPGFIIDVLDTVGAGDAFVAGYLSGMLHGLDVTDRLRRANACGALLCMSPGDWEASPRLVEIERFVHPSGDPVAR</sequence>
<dbReference type="CDD" id="cd01166">
    <property type="entry name" value="KdgK"/>
    <property type="match status" value="1"/>
</dbReference>
<dbReference type="SUPFAM" id="SSF53613">
    <property type="entry name" value="Ribokinase-like"/>
    <property type="match status" value="1"/>
</dbReference>
<accession>A0ABN2S3T8</accession>
<dbReference type="InterPro" id="IPR050306">
    <property type="entry name" value="PfkB_Carbo_kinase"/>
</dbReference>
<keyword evidence="8" id="KW-1185">Reference proteome</keyword>
<dbReference type="InterPro" id="IPR002173">
    <property type="entry name" value="Carboh/pur_kinase_PfkB_CS"/>
</dbReference>
<evidence type="ECO:0000256" key="5">
    <source>
        <dbReference type="ARBA" id="ARBA00022840"/>
    </source>
</evidence>
<dbReference type="PANTHER" id="PTHR43085:SF1">
    <property type="entry name" value="PSEUDOURIDINE KINASE-RELATED"/>
    <property type="match status" value="1"/>
</dbReference>
<dbReference type="EMBL" id="BAAAOH010000001">
    <property type="protein sequence ID" value="GAA1979885.1"/>
    <property type="molecule type" value="Genomic_DNA"/>
</dbReference>
<evidence type="ECO:0000313" key="7">
    <source>
        <dbReference type="EMBL" id="GAA1979885.1"/>
    </source>
</evidence>
<comment type="similarity">
    <text evidence="1">Belongs to the carbohydrate kinase PfkB family.</text>
</comment>
<evidence type="ECO:0000256" key="2">
    <source>
        <dbReference type="ARBA" id="ARBA00022679"/>
    </source>
</evidence>
<comment type="caution">
    <text evidence="7">The sequence shown here is derived from an EMBL/GenBank/DDBJ whole genome shotgun (WGS) entry which is preliminary data.</text>
</comment>